<keyword evidence="3" id="KW-1185">Reference proteome</keyword>
<gene>
    <name evidence="2" type="ORF">PoB_005476500</name>
</gene>
<sequence>MQASPHQRDPKLSGLLSGQGAGGGARTSTEGFLPMSRRIRYPLCRGCSLLVACESALRSAGTFQSRVELRHRRPGLTDGLKA</sequence>
<dbReference type="AlphaFoldDB" id="A0AAV4CA41"/>
<protein>
    <submittedName>
        <fullName evidence="2">Uncharacterized protein</fullName>
    </submittedName>
</protein>
<feature type="region of interest" description="Disordered" evidence="1">
    <location>
        <begin position="1"/>
        <end position="31"/>
    </location>
</feature>
<comment type="caution">
    <text evidence="2">The sequence shown here is derived from an EMBL/GenBank/DDBJ whole genome shotgun (WGS) entry which is preliminary data.</text>
</comment>
<dbReference type="EMBL" id="BLXT01006012">
    <property type="protein sequence ID" value="GFO28260.1"/>
    <property type="molecule type" value="Genomic_DNA"/>
</dbReference>
<feature type="compositionally biased region" description="Basic and acidic residues" evidence="1">
    <location>
        <begin position="1"/>
        <end position="11"/>
    </location>
</feature>
<evidence type="ECO:0000313" key="2">
    <source>
        <dbReference type="EMBL" id="GFO28260.1"/>
    </source>
</evidence>
<dbReference type="Proteomes" id="UP000735302">
    <property type="component" value="Unassembled WGS sequence"/>
</dbReference>
<reference evidence="2 3" key="1">
    <citation type="journal article" date="2021" name="Elife">
        <title>Chloroplast acquisition without the gene transfer in kleptoplastic sea slugs, Plakobranchus ocellatus.</title>
        <authorList>
            <person name="Maeda T."/>
            <person name="Takahashi S."/>
            <person name="Yoshida T."/>
            <person name="Shimamura S."/>
            <person name="Takaki Y."/>
            <person name="Nagai Y."/>
            <person name="Toyoda A."/>
            <person name="Suzuki Y."/>
            <person name="Arimoto A."/>
            <person name="Ishii H."/>
            <person name="Satoh N."/>
            <person name="Nishiyama T."/>
            <person name="Hasebe M."/>
            <person name="Maruyama T."/>
            <person name="Minagawa J."/>
            <person name="Obokata J."/>
            <person name="Shigenobu S."/>
        </authorList>
    </citation>
    <scope>NUCLEOTIDE SEQUENCE [LARGE SCALE GENOMIC DNA]</scope>
</reference>
<name>A0AAV4CA41_9GAST</name>
<proteinExistence type="predicted"/>
<accession>A0AAV4CA41</accession>
<evidence type="ECO:0000256" key="1">
    <source>
        <dbReference type="SAM" id="MobiDB-lite"/>
    </source>
</evidence>
<evidence type="ECO:0000313" key="3">
    <source>
        <dbReference type="Proteomes" id="UP000735302"/>
    </source>
</evidence>
<organism evidence="2 3">
    <name type="scientific">Plakobranchus ocellatus</name>
    <dbReference type="NCBI Taxonomy" id="259542"/>
    <lineage>
        <taxon>Eukaryota</taxon>
        <taxon>Metazoa</taxon>
        <taxon>Spiralia</taxon>
        <taxon>Lophotrochozoa</taxon>
        <taxon>Mollusca</taxon>
        <taxon>Gastropoda</taxon>
        <taxon>Heterobranchia</taxon>
        <taxon>Euthyneura</taxon>
        <taxon>Panpulmonata</taxon>
        <taxon>Sacoglossa</taxon>
        <taxon>Placobranchoidea</taxon>
        <taxon>Plakobranchidae</taxon>
        <taxon>Plakobranchus</taxon>
    </lineage>
</organism>